<evidence type="ECO:0000313" key="2">
    <source>
        <dbReference type="Proteomes" id="UP001642409"/>
    </source>
</evidence>
<organism evidence="1 2">
    <name type="scientific">Hexamita inflata</name>
    <dbReference type="NCBI Taxonomy" id="28002"/>
    <lineage>
        <taxon>Eukaryota</taxon>
        <taxon>Metamonada</taxon>
        <taxon>Diplomonadida</taxon>
        <taxon>Hexamitidae</taxon>
        <taxon>Hexamitinae</taxon>
        <taxon>Hexamita</taxon>
    </lineage>
</organism>
<proteinExistence type="predicted"/>
<accession>A0ABP1JGR7</accession>
<dbReference type="EMBL" id="CAXDID020000137">
    <property type="protein sequence ID" value="CAL6037776.1"/>
    <property type="molecule type" value="Genomic_DNA"/>
</dbReference>
<dbReference type="Proteomes" id="UP001642409">
    <property type="component" value="Unassembled WGS sequence"/>
</dbReference>
<reference evidence="1 2" key="1">
    <citation type="submission" date="2024-07" db="EMBL/GenBank/DDBJ databases">
        <authorList>
            <person name="Akdeniz Z."/>
        </authorList>
    </citation>
    <scope>NUCLEOTIDE SEQUENCE [LARGE SCALE GENOMIC DNA]</scope>
</reference>
<evidence type="ECO:0000313" key="1">
    <source>
        <dbReference type="EMBL" id="CAL6037776.1"/>
    </source>
</evidence>
<protein>
    <submittedName>
        <fullName evidence="1">Hypothetical_protein</fullName>
    </submittedName>
</protein>
<gene>
    <name evidence="1" type="ORF">HINF_LOCUS37054</name>
</gene>
<name>A0ABP1JGR7_9EUKA</name>
<sequence length="432" mass="50964">MTYIINQCKLAGSNLIQSANNGYIASILYVHITLNISQFDICVDQTSRFGQKSVQITTIGSEEFKCDLCNEQPVIYGLCGDVLPYSELINGMYQCIYPFEYVDNKCICANGFLLNMTTCINVVESINNMNILANSNISNQILLLEQQYEIIENSLVIIDQNLQSNISEIENRIISNYSKSDYNLLMNISILDGRILSNITDVKQDIIIAHIKIDENLLYNTTILDWRIFNNISSLNNTIQYLSYQLQDVNNSFKLKNEITVITKLYNRTTEKISRQPNATTELYQQLRLFHCQWFVHLSYLCDIRPTKYKRDLLVHKYQLNYSSWFVYLSCQLECYWNCLCMFYNRINDVKWTVCMLNFRCICQQQHLYMRGEQFKYIKQLQLSKWSQFSKWSLYLFKYQCIYFWKLMCLSNIFNISGKYVHVSKQLKICQQ</sequence>
<keyword evidence="2" id="KW-1185">Reference proteome</keyword>
<comment type="caution">
    <text evidence="1">The sequence shown here is derived from an EMBL/GenBank/DDBJ whole genome shotgun (WGS) entry which is preliminary data.</text>
</comment>